<feature type="compositionally biased region" description="Polar residues" evidence="6">
    <location>
        <begin position="365"/>
        <end position="385"/>
    </location>
</feature>
<keyword evidence="2 7" id="KW-0812">Transmembrane</keyword>
<evidence type="ECO:0000256" key="3">
    <source>
        <dbReference type="ARBA" id="ARBA00022989"/>
    </source>
</evidence>
<protein>
    <recommendedName>
        <fullName evidence="8">Rhodopsin domain-containing protein</fullName>
    </recommendedName>
</protein>
<evidence type="ECO:0000256" key="4">
    <source>
        <dbReference type="ARBA" id="ARBA00023136"/>
    </source>
</evidence>
<evidence type="ECO:0000256" key="1">
    <source>
        <dbReference type="ARBA" id="ARBA00004141"/>
    </source>
</evidence>
<feature type="transmembrane region" description="Helical" evidence="7">
    <location>
        <begin position="175"/>
        <end position="197"/>
    </location>
</feature>
<dbReference type="InterPro" id="IPR049326">
    <property type="entry name" value="Rhodopsin_dom_fungi"/>
</dbReference>
<dbReference type="GO" id="GO:0016020">
    <property type="term" value="C:membrane"/>
    <property type="evidence" value="ECO:0007669"/>
    <property type="project" value="UniProtKB-SubCell"/>
</dbReference>
<keyword evidence="3 7" id="KW-1133">Transmembrane helix</keyword>
<dbReference type="RefSeq" id="XP_007834953.1">
    <property type="nucleotide sequence ID" value="XM_007836762.1"/>
</dbReference>
<dbReference type="GeneID" id="19273194"/>
<accession>W3X5G5</accession>
<evidence type="ECO:0000256" key="2">
    <source>
        <dbReference type="ARBA" id="ARBA00022692"/>
    </source>
</evidence>
<feature type="domain" description="Rhodopsin" evidence="8">
    <location>
        <begin position="28"/>
        <end position="270"/>
    </location>
</feature>
<organism evidence="9 10">
    <name type="scientific">Pestalotiopsis fici (strain W106-1 / CGMCC3.15140)</name>
    <dbReference type="NCBI Taxonomy" id="1229662"/>
    <lineage>
        <taxon>Eukaryota</taxon>
        <taxon>Fungi</taxon>
        <taxon>Dikarya</taxon>
        <taxon>Ascomycota</taxon>
        <taxon>Pezizomycotina</taxon>
        <taxon>Sordariomycetes</taxon>
        <taxon>Xylariomycetidae</taxon>
        <taxon>Amphisphaeriales</taxon>
        <taxon>Sporocadaceae</taxon>
        <taxon>Pestalotiopsis</taxon>
    </lineage>
</organism>
<evidence type="ECO:0000313" key="9">
    <source>
        <dbReference type="EMBL" id="ETS80652.1"/>
    </source>
</evidence>
<comment type="similarity">
    <text evidence="5">Belongs to the SAT4 family.</text>
</comment>
<feature type="transmembrane region" description="Helical" evidence="7">
    <location>
        <begin position="122"/>
        <end position="143"/>
    </location>
</feature>
<dbReference type="InterPro" id="IPR052337">
    <property type="entry name" value="SAT4-like"/>
</dbReference>
<gene>
    <name evidence="9" type="ORF">PFICI_08181</name>
</gene>
<feature type="transmembrane region" description="Helical" evidence="7">
    <location>
        <begin position="87"/>
        <end position="110"/>
    </location>
</feature>
<evidence type="ECO:0000313" key="10">
    <source>
        <dbReference type="Proteomes" id="UP000030651"/>
    </source>
</evidence>
<evidence type="ECO:0000256" key="7">
    <source>
        <dbReference type="SAM" id="Phobius"/>
    </source>
</evidence>
<dbReference type="KEGG" id="pfy:PFICI_08181"/>
<dbReference type="OrthoDB" id="3923077at2759"/>
<dbReference type="HOGENOM" id="CLU_028200_3_4_1"/>
<dbReference type="AlphaFoldDB" id="W3X5G5"/>
<sequence>MAEIPNRSPLVEGVTWAMFTIALPPVLLRTWARATLMKKFGIDDWLMIFAMISFTFNTVICFEGAVHGTGRHYWNLELDSMTTAFEWWYFAYLTYCTSMILVKSSIACFLLRLTPDRTHRIIIYIAWWLTVVCGIIFFFIAMFQCRPISFFWTRVADPASGGSCISIDTIVYVTYTYSAFSIITDFTFTILPIWMVWQLQMSLRTKIAIIPILGMAAVASCAVVVRLAYVENFRGNDFLWSTADIAIWSQVEIGLAIAAGSLATLRPLFHSIGQTLGLPGLSGSSPGAAVAVPASAKFAPSSSSHGQKNHKSAVSCGKKNMSPLSRIMAPYSLFSLQSNAGTTRLADEEQTVDIHMEEVIPARNHNCSNGSPQQPGNEGYTTHSLKASSQEGLVGDHAVIAGLEDDDKISMHDSCHSKLPCVEFHLEI</sequence>
<feature type="transmembrane region" description="Helical" evidence="7">
    <location>
        <begin position="44"/>
        <end position="67"/>
    </location>
</feature>
<keyword evidence="10" id="KW-1185">Reference proteome</keyword>
<comment type="subcellular location">
    <subcellularLocation>
        <location evidence="1">Membrane</location>
        <topology evidence="1">Multi-pass membrane protein</topology>
    </subcellularLocation>
</comment>
<dbReference type="Proteomes" id="UP000030651">
    <property type="component" value="Unassembled WGS sequence"/>
</dbReference>
<feature type="transmembrane region" description="Helical" evidence="7">
    <location>
        <begin position="13"/>
        <end position="32"/>
    </location>
</feature>
<reference evidence="10" key="1">
    <citation type="journal article" date="2015" name="BMC Genomics">
        <title>Genomic and transcriptomic analysis of the endophytic fungus Pestalotiopsis fici reveals its lifestyle and high potential for synthesis of natural products.</title>
        <authorList>
            <person name="Wang X."/>
            <person name="Zhang X."/>
            <person name="Liu L."/>
            <person name="Xiang M."/>
            <person name="Wang W."/>
            <person name="Sun X."/>
            <person name="Che Y."/>
            <person name="Guo L."/>
            <person name="Liu G."/>
            <person name="Guo L."/>
            <person name="Wang C."/>
            <person name="Yin W.B."/>
            <person name="Stadler M."/>
            <person name="Zhang X."/>
            <person name="Liu X."/>
        </authorList>
    </citation>
    <scope>NUCLEOTIDE SEQUENCE [LARGE SCALE GENOMIC DNA]</scope>
    <source>
        <strain evidence="10">W106-1 / CGMCC3.15140</strain>
    </source>
</reference>
<proteinExistence type="inferred from homology"/>
<evidence type="ECO:0000259" key="8">
    <source>
        <dbReference type="Pfam" id="PF20684"/>
    </source>
</evidence>
<dbReference type="Pfam" id="PF20684">
    <property type="entry name" value="Fung_rhodopsin"/>
    <property type="match status" value="1"/>
</dbReference>
<feature type="region of interest" description="Disordered" evidence="6">
    <location>
        <begin position="363"/>
        <end position="385"/>
    </location>
</feature>
<name>W3X5G5_PESFW</name>
<dbReference type="EMBL" id="KI912113">
    <property type="protein sequence ID" value="ETS80652.1"/>
    <property type="molecule type" value="Genomic_DNA"/>
</dbReference>
<evidence type="ECO:0000256" key="5">
    <source>
        <dbReference type="ARBA" id="ARBA00038359"/>
    </source>
</evidence>
<dbReference type="PANTHER" id="PTHR33048:SF96">
    <property type="entry name" value="INTEGRAL MEMBRANE PROTEIN"/>
    <property type="match status" value="1"/>
</dbReference>
<feature type="transmembrane region" description="Helical" evidence="7">
    <location>
        <begin position="209"/>
        <end position="229"/>
    </location>
</feature>
<dbReference type="PANTHER" id="PTHR33048">
    <property type="entry name" value="PTH11-LIKE INTEGRAL MEMBRANE PROTEIN (AFU_ORTHOLOGUE AFUA_5G11245)"/>
    <property type="match status" value="1"/>
</dbReference>
<keyword evidence="4 7" id="KW-0472">Membrane</keyword>
<evidence type="ECO:0000256" key="6">
    <source>
        <dbReference type="SAM" id="MobiDB-lite"/>
    </source>
</evidence>
<dbReference type="InParanoid" id="W3X5G5"/>